<accession>A0A251XEN2</accession>
<gene>
    <name evidence="1" type="ORF">CMMCAS07_19050</name>
</gene>
<name>A0A251XEN2_CLAMM</name>
<protein>
    <submittedName>
        <fullName evidence="1">Uncharacterized protein</fullName>
    </submittedName>
</protein>
<keyword evidence="2" id="KW-1185">Reference proteome</keyword>
<dbReference type="AlphaFoldDB" id="A0A251XEN2"/>
<reference evidence="1 2" key="1">
    <citation type="submission" date="2016-08" db="EMBL/GenBank/DDBJ databases">
        <title>Genome sequence of Clavibacter michiganensis subsp. michiganensis strain CASJ007.</title>
        <authorList>
            <person name="Thapa S.P."/>
            <person name="Coaker G."/>
        </authorList>
    </citation>
    <scope>NUCLEOTIDE SEQUENCE [LARGE SCALE GENOMIC DNA]</scope>
    <source>
        <strain evidence="1">CASJ007</strain>
    </source>
</reference>
<proteinExistence type="predicted"/>
<evidence type="ECO:0000313" key="1">
    <source>
        <dbReference type="EMBL" id="OUE00500.1"/>
    </source>
</evidence>
<sequence length="43" mass="4639">MCSISSLAQDPRLATFEGQVRDAATVRVLFDRNGSTPSARRAS</sequence>
<evidence type="ECO:0000313" key="2">
    <source>
        <dbReference type="Proteomes" id="UP000195062"/>
    </source>
</evidence>
<organism evidence="1 2">
    <name type="scientific">Clavibacter michiganensis subsp. michiganensis</name>
    <dbReference type="NCBI Taxonomy" id="33013"/>
    <lineage>
        <taxon>Bacteria</taxon>
        <taxon>Bacillati</taxon>
        <taxon>Actinomycetota</taxon>
        <taxon>Actinomycetes</taxon>
        <taxon>Micrococcales</taxon>
        <taxon>Microbacteriaceae</taxon>
        <taxon>Clavibacter</taxon>
    </lineage>
</organism>
<comment type="caution">
    <text evidence="1">The sequence shown here is derived from an EMBL/GenBank/DDBJ whole genome shotgun (WGS) entry which is preliminary data.</text>
</comment>
<dbReference type="EMBL" id="MDHH01000008">
    <property type="protein sequence ID" value="OUE00500.1"/>
    <property type="molecule type" value="Genomic_DNA"/>
</dbReference>
<dbReference type="Proteomes" id="UP000195062">
    <property type="component" value="Unassembled WGS sequence"/>
</dbReference>